<evidence type="ECO:0000256" key="1">
    <source>
        <dbReference type="SAM" id="Phobius"/>
    </source>
</evidence>
<accession>A0A917W427</accession>
<comment type="caution">
    <text evidence="2">The sequence shown here is derived from an EMBL/GenBank/DDBJ whole genome shotgun (WGS) entry which is preliminary data.</text>
</comment>
<keyword evidence="1" id="KW-0812">Transmembrane</keyword>
<reference evidence="2" key="2">
    <citation type="submission" date="2020-09" db="EMBL/GenBank/DDBJ databases">
        <authorList>
            <person name="Sun Q."/>
            <person name="Ohkuma M."/>
        </authorList>
    </citation>
    <scope>NUCLEOTIDE SEQUENCE</scope>
    <source>
        <strain evidence="2">JCM 15325</strain>
    </source>
</reference>
<reference evidence="2" key="1">
    <citation type="journal article" date="2014" name="Int. J. Syst. Evol. Microbiol.">
        <title>Complete genome sequence of Corynebacterium casei LMG S-19264T (=DSM 44701T), isolated from a smear-ripened cheese.</title>
        <authorList>
            <consortium name="US DOE Joint Genome Institute (JGI-PGF)"/>
            <person name="Walter F."/>
            <person name="Albersmeier A."/>
            <person name="Kalinowski J."/>
            <person name="Ruckert C."/>
        </authorList>
    </citation>
    <scope>NUCLEOTIDE SEQUENCE</scope>
    <source>
        <strain evidence="2">JCM 15325</strain>
    </source>
</reference>
<keyword evidence="1" id="KW-1133">Transmembrane helix</keyword>
<evidence type="ECO:0000313" key="3">
    <source>
        <dbReference type="Proteomes" id="UP000654670"/>
    </source>
</evidence>
<feature type="transmembrane region" description="Helical" evidence="1">
    <location>
        <begin position="50"/>
        <end position="71"/>
    </location>
</feature>
<keyword evidence="1" id="KW-0472">Membrane</keyword>
<dbReference type="AlphaFoldDB" id="A0A917W427"/>
<protein>
    <submittedName>
        <fullName evidence="2">Uncharacterized protein</fullName>
    </submittedName>
</protein>
<keyword evidence="3" id="KW-1185">Reference proteome</keyword>
<dbReference type="Proteomes" id="UP000654670">
    <property type="component" value="Unassembled WGS sequence"/>
</dbReference>
<dbReference type="EMBL" id="BMOK01000021">
    <property type="protein sequence ID" value="GGL65135.1"/>
    <property type="molecule type" value="Genomic_DNA"/>
</dbReference>
<proteinExistence type="predicted"/>
<dbReference type="RefSeq" id="WP_188805082.1">
    <property type="nucleotide sequence ID" value="NZ_BMOK01000021.1"/>
</dbReference>
<gene>
    <name evidence="2" type="ORF">GCM10007968_31390</name>
</gene>
<evidence type="ECO:0000313" key="2">
    <source>
        <dbReference type="EMBL" id="GGL65135.1"/>
    </source>
</evidence>
<name>A0A917W427_9BACL</name>
<sequence>MKMMNGTMHAGIGDDYKKEFYVVHPLFDKPEKKLNPDDLGKMKMTRSVKFSLVTLRFYLIGMIILAFYRVLEMSGAFH</sequence>
<organism evidence="2 3">
    <name type="scientific">Sporolactobacillus putidus</name>
    <dbReference type="NCBI Taxonomy" id="492735"/>
    <lineage>
        <taxon>Bacteria</taxon>
        <taxon>Bacillati</taxon>
        <taxon>Bacillota</taxon>
        <taxon>Bacilli</taxon>
        <taxon>Bacillales</taxon>
        <taxon>Sporolactobacillaceae</taxon>
        <taxon>Sporolactobacillus</taxon>
    </lineage>
</organism>